<dbReference type="InterPro" id="IPR037914">
    <property type="entry name" value="SpoVT-AbrB_sf"/>
</dbReference>
<keyword evidence="3" id="KW-1185">Reference proteome</keyword>
<dbReference type="SUPFAM" id="SSF89447">
    <property type="entry name" value="AbrB/MazE/MraZ-like"/>
    <property type="match status" value="1"/>
</dbReference>
<dbReference type="EMBL" id="NOXU01000022">
    <property type="protein sequence ID" value="OYQ36518.1"/>
    <property type="molecule type" value="Genomic_DNA"/>
</dbReference>
<dbReference type="OrthoDB" id="7160352at2"/>
<dbReference type="GO" id="GO:0003677">
    <property type="term" value="F:DNA binding"/>
    <property type="evidence" value="ECO:0007669"/>
    <property type="project" value="InterPro"/>
</dbReference>
<evidence type="ECO:0000259" key="1">
    <source>
        <dbReference type="SMART" id="SM00966"/>
    </source>
</evidence>
<dbReference type="SMART" id="SM00966">
    <property type="entry name" value="SpoVT_AbrB"/>
    <property type="match status" value="1"/>
</dbReference>
<dbReference type="Proteomes" id="UP000216998">
    <property type="component" value="Unassembled WGS sequence"/>
</dbReference>
<dbReference type="Gene3D" id="2.10.260.10">
    <property type="match status" value="1"/>
</dbReference>
<name>A0A255Z4V3_9PROT</name>
<evidence type="ECO:0000313" key="3">
    <source>
        <dbReference type="Proteomes" id="UP000216998"/>
    </source>
</evidence>
<evidence type="ECO:0000313" key="2">
    <source>
        <dbReference type="EMBL" id="OYQ36518.1"/>
    </source>
</evidence>
<comment type="caution">
    <text evidence="2">The sequence shown here is derived from an EMBL/GenBank/DDBJ whole genome shotgun (WGS) entry which is preliminary data.</text>
</comment>
<dbReference type="NCBIfam" id="TIGR01439">
    <property type="entry name" value="lp_hng_hel_AbrB"/>
    <property type="match status" value="1"/>
</dbReference>
<sequence length="70" mass="7762">MAATATLSAKFQISIPKAVREEQHWEAGQEFVFIPKGKGVLVMPVPELEQLAGIARGASKEGYRDRSDRY</sequence>
<gene>
    <name evidence="2" type="ORF">CHU95_04695</name>
</gene>
<dbReference type="InterPro" id="IPR007159">
    <property type="entry name" value="SpoVT-AbrB_dom"/>
</dbReference>
<feature type="domain" description="SpoVT-AbrB" evidence="1">
    <location>
        <begin position="5"/>
        <end position="50"/>
    </location>
</feature>
<proteinExistence type="predicted"/>
<accession>A0A255Z4V3</accession>
<dbReference type="Pfam" id="PF04014">
    <property type="entry name" value="MazE_antitoxin"/>
    <property type="match status" value="1"/>
</dbReference>
<reference evidence="2 3" key="1">
    <citation type="submission" date="2017-07" db="EMBL/GenBank/DDBJ databases">
        <title>Niveispirillum cyanobacteriorum sp. nov., isolated from cyanobacterial aggregates in a eutrophic lake.</title>
        <authorList>
            <person name="Cai H."/>
        </authorList>
    </citation>
    <scope>NUCLEOTIDE SEQUENCE [LARGE SCALE GENOMIC DNA]</scope>
    <source>
        <strain evidence="3">TH1-14</strain>
    </source>
</reference>
<dbReference type="AlphaFoldDB" id="A0A255Z4V3"/>
<organism evidence="2 3">
    <name type="scientific">Niveispirillum lacus</name>
    <dbReference type="NCBI Taxonomy" id="1981099"/>
    <lineage>
        <taxon>Bacteria</taxon>
        <taxon>Pseudomonadati</taxon>
        <taxon>Pseudomonadota</taxon>
        <taxon>Alphaproteobacteria</taxon>
        <taxon>Rhodospirillales</taxon>
        <taxon>Azospirillaceae</taxon>
        <taxon>Niveispirillum</taxon>
    </lineage>
</organism>
<protein>
    <submittedName>
        <fullName evidence="2">AbrB family transcriptional regulator</fullName>
    </submittedName>
</protein>
<dbReference type="RefSeq" id="WP_094454196.1">
    <property type="nucleotide sequence ID" value="NZ_NOXU01000022.1"/>
</dbReference>